<dbReference type="InterPro" id="IPR031127">
    <property type="entry name" value="E3_UB_ligase_RBR"/>
</dbReference>
<dbReference type="InterPro" id="IPR036855">
    <property type="entry name" value="Znf_CCCH_sf"/>
</dbReference>
<evidence type="ECO:0000256" key="10">
    <source>
        <dbReference type="ARBA" id="ARBA00022833"/>
    </source>
</evidence>
<sequence length="803" mass="83721">MALVHGLARQSELMALRLQAEELQAQQDALLARRLALAYATGGGDDDDDDVEFVLEVEPQVVILEDADVQSAVSSQLVELRNKESRLVAEVLEESRKAQEQQAGQSRAVASALGEHERWRERVTLHDAAFARKLNRIDNRTRVLGDVESPLHLPPPPPVPEVAADSGPADASGSAAAPPAGAAAGARGASGCGAAPPAKAGNACPPPPPTRQLRSGGGGAAATVPAAGGSCLPLPPPPPRAAAGAAAAARAAAAGAAAAGCGAPPSAARGSGACPPPPPPRQPRSAAAATGAAAAAAAGARSGPGPSGPSPSTATSAGPSAATSAGPGPSAQPKPAEPTADCLSCCDRFPTRALVCAGADGPSSSKGAAGCGHRFCAGCLREYIRGVVRDRKFPVRCPMAVGGGGAGRGGCKANFPRETVFGALSGHKERQAYGMLEAEGAIAPDRKLHCPHKSCSVPMQRPDDDGELPSDQATSCPACRRMFCPRCLIPGWHQGYTCAQFQALPPHQRSAEDAAMLRFAAGQQWKQCPTCKAVVERAEGCNHMRCLCGGDFCYACGKKYESSKPSAENVHGTPGCGCPLFAVPEEPPPRPRQQQQGHHHHHHQHHQHAADTDDTTTSDDDGYGGYGNGGGYGEGPYQGGYEQPEPYDAPYQGGYEQAEPEPYDAPYQGGYEQAEPEPYDAPYQGGYEQAEPEPYDAPYQGGYEQAQPGLYGAPYQGGYEQAQPGLYGAAYQGGYEQAQPGLYGAPYQGGYEQAQPGLYGAPYEAQPPQRRERPLKRRRCRYAASLQDCPHGDQCWFWHDEDD</sequence>
<dbReference type="InterPro" id="IPR044066">
    <property type="entry name" value="TRIAD_supradom"/>
</dbReference>
<dbReference type="GO" id="GO:0061630">
    <property type="term" value="F:ubiquitin protein ligase activity"/>
    <property type="evidence" value="ECO:0007669"/>
    <property type="project" value="UniProtKB-EC"/>
</dbReference>
<evidence type="ECO:0000256" key="6">
    <source>
        <dbReference type="ARBA" id="ARBA00022723"/>
    </source>
</evidence>
<comment type="function">
    <text evidence="2">Might act as an E3 ubiquitin-protein ligase, or as part of E3 complex, which accepts ubiquitin from specific E2 ubiquitin-conjugating enzymes and then transfers it to substrates.</text>
</comment>
<dbReference type="SMART" id="SM00647">
    <property type="entry name" value="IBR"/>
    <property type="match status" value="2"/>
</dbReference>
<proteinExistence type="inferred from homology"/>
<keyword evidence="7" id="KW-0677">Repeat</keyword>
<evidence type="ECO:0000313" key="15">
    <source>
        <dbReference type="EMBL" id="PNH11208.1"/>
    </source>
</evidence>
<keyword evidence="8 11" id="KW-0863">Zinc-finger</keyword>
<dbReference type="EC" id="2.3.2.31" evidence="4"/>
<keyword evidence="9" id="KW-0833">Ubl conjugation pathway</keyword>
<evidence type="ECO:0000259" key="14">
    <source>
        <dbReference type="PROSITE" id="PS51873"/>
    </source>
</evidence>
<feature type="region of interest" description="Disordered" evidence="12">
    <location>
        <begin position="756"/>
        <end position="776"/>
    </location>
</feature>
<dbReference type="OrthoDB" id="541961at2759"/>
<feature type="region of interest" description="Disordered" evidence="12">
    <location>
        <begin position="259"/>
        <end position="335"/>
    </location>
</feature>
<name>A0A2J8AFA9_9CHLO</name>
<accession>A0A2J8AFA9</accession>
<dbReference type="InterPro" id="IPR001841">
    <property type="entry name" value="Znf_RING"/>
</dbReference>
<dbReference type="AlphaFoldDB" id="A0A2J8AFA9"/>
<dbReference type="Pfam" id="PF01485">
    <property type="entry name" value="IBR"/>
    <property type="match status" value="2"/>
</dbReference>
<feature type="compositionally biased region" description="Gly residues" evidence="12">
    <location>
        <begin position="623"/>
        <end position="638"/>
    </location>
</feature>
<comment type="similarity">
    <text evidence="3">Belongs to the RBR family. Ariadne subfamily.</text>
</comment>
<dbReference type="InterPro" id="IPR017907">
    <property type="entry name" value="Znf_RING_CS"/>
</dbReference>
<feature type="compositionally biased region" description="Acidic residues" evidence="12">
    <location>
        <begin position="612"/>
        <end position="622"/>
    </location>
</feature>
<evidence type="ECO:0000256" key="1">
    <source>
        <dbReference type="ARBA" id="ARBA00001798"/>
    </source>
</evidence>
<feature type="compositionally biased region" description="Low complexity" evidence="12">
    <location>
        <begin position="259"/>
        <end position="273"/>
    </location>
</feature>
<feature type="compositionally biased region" description="Low complexity" evidence="12">
    <location>
        <begin position="283"/>
        <end position="329"/>
    </location>
</feature>
<evidence type="ECO:0000256" key="3">
    <source>
        <dbReference type="ARBA" id="ARBA00005884"/>
    </source>
</evidence>
<dbReference type="PANTHER" id="PTHR11685">
    <property type="entry name" value="RBR FAMILY RING FINGER AND IBR DOMAIN-CONTAINING"/>
    <property type="match status" value="1"/>
</dbReference>
<keyword evidence="10 11" id="KW-0862">Zinc</keyword>
<feature type="zinc finger region" description="C3H1-type" evidence="11">
    <location>
        <begin position="774"/>
        <end position="802"/>
    </location>
</feature>
<evidence type="ECO:0000256" key="2">
    <source>
        <dbReference type="ARBA" id="ARBA00003976"/>
    </source>
</evidence>
<protein>
    <recommendedName>
        <fullName evidence="4">RBR-type E3 ubiquitin transferase</fullName>
        <ecNumber evidence="4">2.3.2.31</ecNumber>
    </recommendedName>
</protein>
<dbReference type="GO" id="GO:0008270">
    <property type="term" value="F:zinc ion binding"/>
    <property type="evidence" value="ECO:0007669"/>
    <property type="project" value="UniProtKB-KW"/>
</dbReference>
<feature type="region of interest" description="Disordered" evidence="12">
    <location>
        <begin position="147"/>
        <end position="223"/>
    </location>
</feature>
<keyword evidence="16" id="KW-1185">Reference proteome</keyword>
<organism evidence="15 16">
    <name type="scientific">Tetrabaena socialis</name>
    <dbReference type="NCBI Taxonomy" id="47790"/>
    <lineage>
        <taxon>Eukaryota</taxon>
        <taxon>Viridiplantae</taxon>
        <taxon>Chlorophyta</taxon>
        <taxon>core chlorophytes</taxon>
        <taxon>Chlorophyceae</taxon>
        <taxon>CS clade</taxon>
        <taxon>Chlamydomonadales</taxon>
        <taxon>Tetrabaenaceae</taxon>
        <taxon>Tetrabaena</taxon>
    </lineage>
</organism>
<feature type="domain" description="C3H1-type" evidence="13">
    <location>
        <begin position="774"/>
        <end position="802"/>
    </location>
</feature>
<evidence type="ECO:0000256" key="7">
    <source>
        <dbReference type="ARBA" id="ARBA00022737"/>
    </source>
</evidence>
<comment type="catalytic activity">
    <reaction evidence="1">
        <text>[E2 ubiquitin-conjugating enzyme]-S-ubiquitinyl-L-cysteine + [acceptor protein]-L-lysine = [E2 ubiquitin-conjugating enzyme]-L-cysteine + [acceptor protein]-N(6)-ubiquitinyl-L-lysine.</text>
        <dbReference type="EC" id="2.3.2.31"/>
    </reaction>
</comment>
<feature type="compositionally biased region" description="Basic residues" evidence="12">
    <location>
        <begin position="597"/>
        <end position="607"/>
    </location>
</feature>
<dbReference type="InterPro" id="IPR013083">
    <property type="entry name" value="Znf_RING/FYVE/PHD"/>
</dbReference>
<dbReference type="SUPFAM" id="SSF57850">
    <property type="entry name" value="RING/U-box"/>
    <property type="match status" value="3"/>
</dbReference>
<evidence type="ECO:0000259" key="13">
    <source>
        <dbReference type="PROSITE" id="PS50103"/>
    </source>
</evidence>
<evidence type="ECO:0000256" key="4">
    <source>
        <dbReference type="ARBA" id="ARBA00012251"/>
    </source>
</evidence>
<dbReference type="Gene3D" id="3.30.40.10">
    <property type="entry name" value="Zinc/RING finger domain, C3HC4 (zinc finger)"/>
    <property type="match status" value="1"/>
</dbReference>
<evidence type="ECO:0000256" key="5">
    <source>
        <dbReference type="ARBA" id="ARBA00022679"/>
    </source>
</evidence>
<gene>
    <name evidence="15" type="ORF">TSOC_001968</name>
</gene>
<feature type="region of interest" description="Disordered" evidence="12">
    <location>
        <begin position="582"/>
        <end position="693"/>
    </location>
</feature>
<dbReference type="EMBL" id="PGGS01000035">
    <property type="protein sequence ID" value="PNH11208.1"/>
    <property type="molecule type" value="Genomic_DNA"/>
</dbReference>
<evidence type="ECO:0000256" key="9">
    <source>
        <dbReference type="ARBA" id="ARBA00022786"/>
    </source>
</evidence>
<dbReference type="CDD" id="cd22584">
    <property type="entry name" value="Rcat_RBR_unk"/>
    <property type="match status" value="1"/>
</dbReference>
<dbReference type="GO" id="GO:0016567">
    <property type="term" value="P:protein ubiquitination"/>
    <property type="evidence" value="ECO:0007669"/>
    <property type="project" value="InterPro"/>
</dbReference>
<evidence type="ECO:0000256" key="12">
    <source>
        <dbReference type="SAM" id="MobiDB-lite"/>
    </source>
</evidence>
<dbReference type="InterPro" id="IPR002867">
    <property type="entry name" value="IBR_dom"/>
</dbReference>
<dbReference type="CDD" id="cd22582">
    <property type="entry name" value="BRcat_RBR_unk"/>
    <property type="match status" value="1"/>
</dbReference>
<dbReference type="SUPFAM" id="SSF90229">
    <property type="entry name" value="CCCH zinc finger"/>
    <property type="match status" value="1"/>
</dbReference>
<keyword evidence="5" id="KW-0808">Transferase</keyword>
<dbReference type="InterPro" id="IPR000571">
    <property type="entry name" value="Znf_CCCH"/>
</dbReference>
<dbReference type="Gene3D" id="1.20.120.1750">
    <property type="match status" value="1"/>
</dbReference>
<feature type="domain" description="RING-type" evidence="14">
    <location>
        <begin position="338"/>
        <end position="582"/>
    </location>
</feature>
<dbReference type="PROSITE" id="PS51873">
    <property type="entry name" value="TRIAD"/>
    <property type="match status" value="1"/>
</dbReference>
<dbReference type="SMART" id="SM00184">
    <property type="entry name" value="RING"/>
    <property type="match status" value="2"/>
</dbReference>
<comment type="caution">
    <text evidence="15">The sequence shown here is derived from an EMBL/GenBank/DDBJ whole genome shotgun (WGS) entry which is preliminary data.</text>
</comment>
<dbReference type="Proteomes" id="UP000236333">
    <property type="component" value="Unassembled WGS sequence"/>
</dbReference>
<feature type="compositionally biased region" description="Low complexity" evidence="12">
    <location>
        <begin position="161"/>
        <end position="203"/>
    </location>
</feature>
<evidence type="ECO:0000313" key="16">
    <source>
        <dbReference type="Proteomes" id="UP000236333"/>
    </source>
</evidence>
<evidence type="ECO:0000256" key="11">
    <source>
        <dbReference type="PROSITE-ProRule" id="PRU00723"/>
    </source>
</evidence>
<keyword evidence="6 11" id="KW-0479">Metal-binding</keyword>
<dbReference type="PROSITE" id="PS00518">
    <property type="entry name" value="ZF_RING_1"/>
    <property type="match status" value="1"/>
</dbReference>
<evidence type="ECO:0000256" key="8">
    <source>
        <dbReference type="ARBA" id="ARBA00022771"/>
    </source>
</evidence>
<reference evidence="15 16" key="1">
    <citation type="journal article" date="2017" name="Mol. Biol. Evol.">
        <title>The 4-celled Tetrabaena socialis nuclear genome reveals the essential components for genetic control of cell number at the origin of multicellularity in the volvocine lineage.</title>
        <authorList>
            <person name="Featherston J."/>
            <person name="Arakaki Y."/>
            <person name="Hanschen E.R."/>
            <person name="Ferris P.J."/>
            <person name="Michod R.E."/>
            <person name="Olson B.J.S.C."/>
            <person name="Nozaki H."/>
            <person name="Durand P.M."/>
        </authorList>
    </citation>
    <scope>NUCLEOTIDE SEQUENCE [LARGE SCALE GENOMIC DNA]</scope>
    <source>
        <strain evidence="15 16">NIES-571</strain>
    </source>
</reference>
<dbReference type="PROSITE" id="PS50103">
    <property type="entry name" value="ZF_C3H1"/>
    <property type="match status" value="1"/>
</dbReference>